<name>A0A699WVI9_TANCI</name>
<comment type="caution">
    <text evidence="2">The sequence shown here is derived from an EMBL/GenBank/DDBJ whole genome shotgun (WGS) entry which is preliminary data.</text>
</comment>
<accession>A0A699WVI9</accession>
<dbReference type="EMBL" id="BKCJ011723808">
    <property type="protein sequence ID" value="GFD48514.1"/>
    <property type="molecule type" value="Genomic_DNA"/>
</dbReference>
<reference evidence="2" key="1">
    <citation type="journal article" date="2019" name="Sci. Rep.">
        <title>Draft genome of Tanacetum cinerariifolium, the natural source of mosquito coil.</title>
        <authorList>
            <person name="Yamashiro T."/>
            <person name="Shiraishi A."/>
            <person name="Satake H."/>
            <person name="Nakayama K."/>
        </authorList>
    </citation>
    <scope>NUCLEOTIDE SEQUENCE</scope>
</reference>
<feature type="region of interest" description="Disordered" evidence="1">
    <location>
        <begin position="1"/>
        <end position="41"/>
    </location>
</feature>
<gene>
    <name evidence="2" type="ORF">Tci_920483</name>
</gene>
<dbReference type="AlphaFoldDB" id="A0A699WVI9"/>
<sequence>KAITTRSGMSYKEPPIPPLGVEEQEPIEETTNTELPGTEDIEPPLVQVQVQEDKPIEKPSVVIPKAKANISYPSRLVKENIREKDDILVAKFMEIF</sequence>
<evidence type="ECO:0000256" key="1">
    <source>
        <dbReference type="SAM" id="MobiDB-lite"/>
    </source>
</evidence>
<proteinExistence type="predicted"/>
<organism evidence="2">
    <name type="scientific">Tanacetum cinerariifolium</name>
    <name type="common">Dalmatian daisy</name>
    <name type="synonym">Chrysanthemum cinerariifolium</name>
    <dbReference type="NCBI Taxonomy" id="118510"/>
    <lineage>
        <taxon>Eukaryota</taxon>
        <taxon>Viridiplantae</taxon>
        <taxon>Streptophyta</taxon>
        <taxon>Embryophyta</taxon>
        <taxon>Tracheophyta</taxon>
        <taxon>Spermatophyta</taxon>
        <taxon>Magnoliopsida</taxon>
        <taxon>eudicotyledons</taxon>
        <taxon>Gunneridae</taxon>
        <taxon>Pentapetalae</taxon>
        <taxon>asterids</taxon>
        <taxon>campanulids</taxon>
        <taxon>Asterales</taxon>
        <taxon>Asteraceae</taxon>
        <taxon>Asteroideae</taxon>
        <taxon>Anthemideae</taxon>
        <taxon>Anthemidinae</taxon>
        <taxon>Tanacetum</taxon>
    </lineage>
</organism>
<feature type="non-terminal residue" evidence="2">
    <location>
        <position position="1"/>
    </location>
</feature>
<protein>
    <recommendedName>
        <fullName evidence="3">Reverse transcriptase domain-containing protein</fullName>
    </recommendedName>
</protein>
<evidence type="ECO:0000313" key="2">
    <source>
        <dbReference type="EMBL" id="GFD48514.1"/>
    </source>
</evidence>
<evidence type="ECO:0008006" key="3">
    <source>
        <dbReference type="Google" id="ProtNLM"/>
    </source>
</evidence>